<evidence type="ECO:0000259" key="2">
    <source>
        <dbReference type="Pfam" id="PF11827"/>
    </source>
</evidence>
<dbReference type="AlphaFoldDB" id="A0A5C0VGM1"/>
<keyword evidence="1" id="KW-0732">Signal</keyword>
<dbReference type="Pfam" id="PF11827">
    <property type="entry name" value="DUF3347"/>
    <property type="match status" value="1"/>
</dbReference>
<sequence length="158" mass="17315">MKKILFVAFLFATQMVSAQDKSVKSGALNAYLQLKDQLVVSDSLAAKVSSAQLSKLLKDMPVKANHPDTLAKLNSAKAKIVKYAASLSKTGNINLQRQYFEGISAEIWPLVNKTKGSTLYLQRCPMTGVKWLSLSKEIKNPYYPKNMLGCGTVIATSN</sequence>
<name>A0A5C0VGM1_9SPHI</name>
<feature type="signal peptide" evidence="1">
    <location>
        <begin position="1"/>
        <end position="18"/>
    </location>
</feature>
<dbReference type="KEGG" id="pej:FYC62_09695"/>
<feature type="chain" id="PRO_5022947396" evidence="1">
    <location>
        <begin position="19"/>
        <end position="158"/>
    </location>
</feature>
<accession>A0A5C0VGM1</accession>
<dbReference type="InterPro" id="IPR021782">
    <property type="entry name" value="DUF3347"/>
</dbReference>
<proteinExistence type="predicted"/>
<evidence type="ECO:0000256" key="1">
    <source>
        <dbReference type="SAM" id="SignalP"/>
    </source>
</evidence>
<organism evidence="3 4">
    <name type="scientific">Pedobacter aquae</name>
    <dbReference type="NCBI Taxonomy" id="2605747"/>
    <lineage>
        <taxon>Bacteria</taxon>
        <taxon>Pseudomonadati</taxon>
        <taxon>Bacteroidota</taxon>
        <taxon>Sphingobacteriia</taxon>
        <taxon>Sphingobacteriales</taxon>
        <taxon>Sphingobacteriaceae</taxon>
        <taxon>Pedobacter</taxon>
    </lineage>
</organism>
<dbReference type="EMBL" id="CP043329">
    <property type="protein sequence ID" value="QEK51888.1"/>
    <property type="molecule type" value="Genomic_DNA"/>
</dbReference>
<evidence type="ECO:0000313" key="4">
    <source>
        <dbReference type="Proteomes" id="UP000323653"/>
    </source>
</evidence>
<protein>
    <submittedName>
        <fullName evidence="3">DUF3347 domain-containing protein</fullName>
    </submittedName>
</protein>
<dbReference type="Proteomes" id="UP000323653">
    <property type="component" value="Chromosome"/>
</dbReference>
<keyword evidence="4" id="KW-1185">Reference proteome</keyword>
<evidence type="ECO:0000313" key="3">
    <source>
        <dbReference type="EMBL" id="QEK51888.1"/>
    </source>
</evidence>
<dbReference type="RefSeq" id="WP_149074785.1">
    <property type="nucleotide sequence ID" value="NZ_CP043329.1"/>
</dbReference>
<feature type="domain" description="DUF3347" evidence="2">
    <location>
        <begin position="28"/>
        <end position="115"/>
    </location>
</feature>
<reference evidence="3 4" key="1">
    <citation type="submission" date="2019-08" db="EMBL/GenBank/DDBJ databases">
        <title>Pedobacter sp. nov., isolated from Han river, South Korea.</title>
        <authorList>
            <person name="Lee D.-H."/>
            <person name="Kim Y.-S."/>
            <person name="Hwang E.-M."/>
            <person name="Le Tran T.C."/>
            <person name="Cha C.-J."/>
        </authorList>
    </citation>
    <scope>NUCLEOTIDE SEQUENCE [LARGE SCALE GENOMIC DNA]</scope>
    <source>
        <strain evidence="3 4">CJ43</strain>
    </source>
</reference>
<gene>
    <name evidence="3" type="ORF">FYC62_09695</name>
</gene>